<keyword evidence="5" id="KW-0808">Transferase</keyword>
<dbReference type="NCBIfam" id="TIGR03725">
    <property type="entry name" value="T6A_YeaZ"/>
    <property type="match status" value="1"/>
</dbReference>
<dbReference type="InterPro" id="IPR043129">
    <property type="entry name" value="ATPase_NBD"/>
</dbReference>
<comment type="similarity">
    <text evidence="1">Belongs to the KAE1 / TsaD family. TsaB subfamily.</text>
</comment>
<evidence type="ECO:0000256" key="3">
    <source>
        <dbReference type="ARBA" id="ARBA00032446"/>
    </source>
</evidence>
<reference evidence="6" key="1">
    <citation type="journal article" date="2017" name="Proc. Natl. Acad. Sci. U.S.A.">
        <title>Simulation of Deepwater Horizon oil plume reveals substrate specialization within a complex community of hydrocarbon degraders.</title>
        <authorList>
            <person name="Hu P."/>
            <person name="Dubinsky E.A."/>
            <person name="Probst A.J."/>
            <person name="Wang J."/>
            <person name="Sieber C.M.K."/>
            <person name="Tom L.M."/>
            <person name="Gardinali P."/>
            <person name="Banfield J.F."/>
            <person name="Atlas R.M."/>
            <person name="Andersen G.L."/>
        </authorList>
    </citation>
    <scope>NUCLEOTIDE SEQUENCE [LARGE SCALE GENOMIC DNA]</scope>
</reference>
<evidence type="ECO:0000256" key="1">
    <source>
        <dbReference type="ARBA" id="ARBA00010493"/>
    </source>
</evidence>
<dbReference type="InterPro" id="IPR000905">
    <property type="entry name" value="Gcp-like_dom"/>
</dbReference>
<dbReference type="SUPFAM" id="SSF53067">
    <property type="entry name" value="Actin-like ATPase domain"/>
    <property type="match status" value="2"/>
</dbReference>
<dbReference type="Proteomes" id="UP000227088">
    <property type="component" value="Unassembled WGS sequence"/>
</dbReference>
<gene>
    <name evidence="5" type="ORF">A9R00_10545</name>
</gene>
<evidence type="ECO:0000313" key="5">
    <source>
        <dbReference type="EMBL" id="OUS38360.1"/>
    </source>
</evidence>
<dbReference type="CDD" id="cd24032">
    <property type="entry name" value="ASKHA_NBD_TsaB"/>
    <property type="match status" value="1"/>
</dbReference>
<dbReference type="GO" id="GO:0005829">
    <property type="term" value="C:cytosol"/>
    <property type="evidence" value="ECO:0007669"/>
    <property type="project" value="TreeGrafter"/>
</dbReference>
<accession>A0A1Y5HMW3</accession>
<sequence>MSNILVFDASSSWCSVALSINGTIYSAAQLQPRKHAQLIMPMIDDLCQQAGIKPKQLDGIAFGKGPGSFTGLRIAISVAQGLSLATDAKLYGISSLEALAWQAMKVKNTEHVVAIMNAHMGEVFYSAYQKTEQGLVAIVEDGLAKPEQVDLSALAGKELADVSWLGAGDGFQFKDEMPQVLSLIDIIDEEISSMAESMMDIALSAWQQDLFTVAELQQPVYLRETVAWKKLSEQPSLLKK</sequence>
<comment type="caution">
    <text evidence="5">The sequence shown here is derived from an EMBL/GenBank/DDBJ whole genome shotgun (WGS) entry which is preliminary data.</text>
</comment>
<name>A0A1Y5HMW3_OLEAN</name>
<dbReference type="PANTHER" id="PTHR11735">
    <property type="entry name" value="TRNA N6-ADENOSINE THREONYLCARBAMOYLTRANSFERASE"/>
    <property type="match status" value="1"/>
</dbReference>
<dbReference type="GO" id="GO:0016740">
    <property type="term" value="F:transferase activity"/>
    <property type="evidence" value="ECO:0007669"/>
    <property type="project" value="UniProtKB-KW"/>
</dbReference>
<dbReference type="Gene3D" id="3.30.420.40">
    <property type="match status" value="2"/>
</dbReference>
<dbReference type="GO" id="GO:0002949">
    <property type="term" value="P:tRNA threonylcarbamoyladenosine modification"/>
    <property type="evidence" value="ECO:0007669"/>
    <property type="project" value="InterPro"/>
</dbReference>
<dbReference type="InterPro" id="IPR022496">
    <property type="entry name" value="T6A_TsaB"/>
</dbReference>
<proteinExistence type="inferred from homology"/>
<dbReference type="Pfam" id="PF00814">
    <property type="entry name" value="TsaD"/>
    <property type="match status" value="1"/>
</dbReference>
<dbReference type="PANTHER" id="PTHR11735:SF11">
    <property type="entry name" value="TRNA THREONYLCARBAMOYLADENOSINE BIOSYNTHESIS PROTEIN TSAB"/>
    <property type="match status" value="1"/>
</dbReference>
<evidence type="ECO:0000256" key="2">
    <source>
        <dbReference type="ARBA" id="ARBA00019012"/>
    </source>
</evidence>
<protein>
    <recommendedName>
        <fullName evidence="2">tRNA threonylcarbamoyladenosine biosynthesis protein TsaB</fullName>
    </recommendedName>
    <alternativeName>
        <fullName evidence="3">t(6)A37 threonylcarbamoyladenosine biosynthesis protein TsaB</fullName>
    </alternativeName>
</protein>
<evidence type="ECO:0000313" key="6">
    <source>
        <dbReference type="Proteomes" id="UP000227088"/>
    </source>
</evidence>
<feature type="domain" description="Gcp-like" evidence="4">
    <location>
        <begin position="33"/>
        <end position="160"/>
    </location>
</feature>
<evidence type="ECO:0000259" key="4">
    <source>
        <dbReference type="Pfam" id="PF00814"/>
    </source>
</evidence>
<organism evidence="5 6">
    <name type="scientific">Oleispira antarctica</name>
    <dbReference type="NCBI Taxonomy" id="188908"/>
    <lineage>
        <taxon>Bacteria</taxon>
        <taxon>Pseudomonadati</taxon>
        <taxon>Pseudomonadota</taxon>
        <taxon>Gammaproteobacteria</taxon>
        <taxon>Oceanospirillales</taxon>
        <taxon>Oceanospirillaceae</taxon>
        <taxon>Oleispira</taxon>
    </lineage>
</organism>
<dbReference type="AlphaFoldDB" id="A0A1Y5HMW3"/>
<dbReference type="EMBL" id="MABE01000610">
    <property type="protein sequence ID" value="OUS38360.1"/>
    <property type="molecule type" value="Genomic_DNA"/>
</dbReference>